<dbReference type="GO" id="GO:0005886">
    <property type="term" value="C:plasma membrane"/>
    <property type="evidence" value="ECO:0007669"/>
    <property type="project" value="UniProtKB-SubCell"/>
</dbReference>
<dbReference type="SUPFAM" id="SSF103473">
    <property type="entry name" value="MFS general substrate transporter"/>
    <property type="match status" value="1"/>
</dbReference>
<feature type="transmembrane region" description="Helical" evidence="10">
    <location>
        <begin position="251"/>
        <end position="272"/>
    </location>
</feature>
<evidence type="ECO:0000313" key="14">
    <source>
        <dbReference type="Proteomes" id="UP000327044"/>
    </source>
</evidence>
<protein>
    <recommendedName>
        <fullName evidence="11">Major facilitator superfamily (MFS) profile domain-containing protein</fullName>
    </recommendedName>
</protein>
<dbReference type="InParanoid" id="A0A1Y1MFR6"/>
<evidence type="ECO:0000256" key="7">
    <source>
        <dbReference type="ARBA" id="ARBA00023136"/>
    </source>
</evidence>
<keyword evidence="7 10" id="KW-0472">Membrane</keyword>
<keyword evidence="14" id="KW-1185">Reference proteome</keyword>
<evidence type="ECO:0000256" key="8">
    <source>
        <dbReference type="ARBA" id="ARBA00023180"/>
    </source>
</evidence>
<dbReference type="InterPro" id="IPR003663">
    <property type="entry name" value="Sugar/inositol_transpt"/>
</dbReference>
<dbReference type="InterPro" id="IPR020846">
    <property type="entry name" value="MFS_dom"/>
</dbReference>
<dbReference type="InterPro" id="IPR005828">
    <property type="entry name" value="MFS_sugar_transport-like"/>
</dbReference>
<evidence type="ECO:0000256" key="5">
    <source>
        <dbReference type="ARBA" id="ARBA00022692"/>
    </source>
</evidence>
<keyword evidence="3" id="KW-1003">Cell membrane</keyword>
<evidence type="ECO:0000313" key="12">
    <source>
        <dbReference type="EMBL" id="JAV84431.1"/>
    </source>
</evidence>
<evidence type="ECO:0000256" key="4">
    <source>
        <dbReference type="ARBA" id="ARBA00022597"/>
    </source>
</evidence>
<dbReference type="EMBL" id="GEZM01033078">
    <property type="protein sequence ID" value="JAV84431.1"/>
    <property type="molecule type" value="Transcribed_RNA"/>
</dbReference>
<dbReference type="PROSITE" id="PS00217">
    <property type="entry name" value="SUGAR_TRANSPORT_2"/>
    <property type="match status" value="1"/>
</dbReference>
<dbReference type="Pfam" id="PF00083">
    <property type="entry name" value="Sugar_tr"/>
    <property type="match status" value="1"/>
</dbReference>
<dbReference type="PRINTS" id="PR00171">
    <property type="entry name" value="SUGRTRNSPORT"/>
</dbReference>
<evidence type="ECO:0000256" key="10">
    <source>
        <dbReference type="SAM" id="Phobius"/>
    </source>
</evidence>
<feature type="transmembrane region" description="Helical" evidence="10">
    <location>
        <begin position="86"/>
        <end position="105"/>
    </location>
</feature>
<evidence type="ECO:0000256" key="1">
    <source>
        <dbReference type="ARBA" id="ARBA00004651"/>
    </source>
</evidence>
<dbReference type="PANTHER" id="PTHR48021">
    <property type="match status" value="1"/>
</dbReference>
<feature type="transmembrane region" description="Helical" evidence="10">
    <location>
        <begin position="111"/>
        <end position="131"/>
    </location>
</feature>
<feature type="transmembrane region" description="Helical" evidence="10">
    <location>
        <begin position="171"/>
        <end position="189"/>
    </location>
</feature>
<dbReference type="NCBIfam" id="TIGR00879">
    <property type="entry name" value="SP"/>
    <property type="match status" value="1"/>
</dbReference>
<reference evidence="13" key="3">
    <citation type="submission" date="2019-08" db="EMBL/GenBank/DDBJ databases">
        <authorList>
            <consortium name="Photinus pyralis genome working group"/>
            <person name="Fallon T.R."/>
            <person name="Sander Lower S.E."/>
            <person name="Weng J.-K."/>
        </authorList>
    </citation>
    <scope>NUCLEOTIDE SEQUENCE</scope>
    <source>
        <strain evidence="13">1611_PpyrPB1</strain>
        <tissue evidence="13">Whole body</tissue>
    </source>
</reference>
<keyword evidence="4" id="KW-0762">Sugar transport</keyword>
<sequence length="454" mass="50082">MQVKVFTLEKRVLQYRAAVSGLLVAFCSGLILGWTSPYLPTLLSEDSPISMTSDESSWVGTSYLLGGLCGSLLLSVVGRSIGRKTILLWSSVPFCTSWIVIAFANSLPVLLIGRIIGGICQGLAFATLPMYLSEVSDKEIRGLLCSSVSIALFLGVMVINMIGVYMTIQTSSLVCLIVPLLLFFTFVWMPESPNYLLMRGKHEEARQSLTALKGRDDADRNLDVLVKVIEEERLNKTNFLSMLEKNNRRKLLTLVGLRVTQQFSGITAFNIYTQTVFQEGADSISPLLGTVILYTIQIVFSVLSSLLVDKLGRRPLLITSTVGAICVLLVGGSFFLVRDVADLDTSHVSFLPALILIAFTFSYSLGLQAMPSFMASELFTTNLKPYACTVGDVMYYAFGAIVSKYFQVTKDNYGLYVPFWSFAICCSMGLVIIVMFMPETKNKTLEDIQAELNH</sequence>
<comment type="subcellular location">
    <subcellularLocation>
        <location evidence="1">Cell membrane</location>
        <topology evidence="1">Multi-pass membrane protein</topology>
    </subcellularLocation>
</comment>
<feature type="transmembrane region" description="Helical" evidence="10">
    <location>
        <begin position="315"/>
        <end position="336"/>
    </location>
</feature>
<proteinExistence type="inferred from homology"/>
<evidence type="ECO:0000256" key="2">
    <source>
        <dbReference type="ARBA" id="ARBA00022448"/>
    </source>
</evidence>
<organism evidence="12">
    <name type="scientific">Photinus pyralis</name>
    <name type="common">Common eastern firefly</name>
    <name type="synonym">Lampyris pyralis</name>
    <dbReference type="NCBI Taxonomy" id="7054"/>
    <lineage>
        <taxon>Eukaryota</taxon>
        <taxon>Metazoa</taxon>
        <taxon>Ecdysozoa</taxon>
        <taxon>Arthropoda</taxon>
        <taxon>Hexapoda</taxon>
        <taxon>Insecta</taxon>
        <taxon>Pterygota</taxon>
        <taxon>Neoptera</taxon>
        <taxon>Endopterygota</taxon>
        <taxon>Coleoptera</taxon>
        <taxon>Polyphaga</taxon>
        <taxon>Elateriformia</taxon>
        <taxon>Elateroidea</taxon>
        <taxon>Lampyridae</taxon>
        <taxon>Lampyrinae</taxon>
        <taxon>Photinus</taxon>
    </lineage>
</organism>
<name>A0A1Y1MFR6_PHOPY</name>
<evidence type="ECO:0000259" key="11">
    <source>
        <dbReference type="PROSITE" id="PS50850"/>
    </source>
</evidence>
<reference evidence="13 14" key="2">
    <citation type="journal article" date="2018" name="Elife">
        <title>Firefly genomes illuminate parallel origins of bioluminescence in beetles.</title>
        <authorList>
            <person name="Fallon T.R."/>
            <person name="Lower S.E."/>
            <person name="Chang C.H."/>
            <person name="Bessho-Uehara M."/>
            <person name="Martin G.J."/>
            <person name="Bewick A.J."/>
            <person name="Behringer M."/>
            <person name="Debat H.J."/>
            <person name="Wong I."/>
            <person name="Day J.C."/>
            <person name="Suvorov A."/>
            <person name="Silva C.J."/>
            <person name="Stanger-Hall K.F."/>
            <person name="Hall D.W."/>
            <person name="Schmitz R.J."/>
            <person name="Nelson D.R."/>
            <person name="Lewis S.M."/>
            <person name="Shigenobu S."/>
            <person name="Bybee S.M."/>
            <person name="Larracuente A.M."/>
            <person name="Oba Y."/>
            <person name="Weng J.K."/>
        </authorList>
    </citation>
    <scope>NUCLEOTIDE SEQUENCE [LARGE SCALE GENOMIC DNA]</scope>
    <source>
        <strain evidence="13">1611_PpyrPB1</strain>
        <tissue evidence="13">Whole body</tissue>
    </source>
</reference>
<comment type="similarity">
    <text evidence="9">Belongs to the major facilitator superfamily. Sugar transporter (TC 2.A.1.1) family.</text>
</comment>
<dbReference type="PROSITE" id="PS50850">
    <property type="entry name" value="MFS"/>
    <property type="match status" value="1"/>
</dbReference>
<keyword evidence="5 10" id="KW-0812">Transmembrane</keyword>
<keyword evidence="2 9" id="KW-0813">Transport</keyword>
<evidence type="ECO:0000256" key="6">
    <source>
        <dbReference type="ARBA" id="ARBA00022989"/>
    </source>
</evidence>
<dbReference type="OrthoDB" id="4142200at2759"/>
<dbReference type="Proteomes" id="UP000327044">
    <property type="component" value="Unassembled WGS sequence"/>
</dbReference>
<feature type="transmembrane region" description="Helical" evidence="10">
    <location>
        <begin position="56"/>
        <end position="74"/>
    </location>
</feature>
<dbReference type="PROSITE" id="PS00216">
    <property type="entry name" value="SUGAR_TRANSPORT_1"/>
    <property type="match status" value="1"/>
</dbReference>
<evidence type="ECO:0000313" key="13">
    <source>
        <dbReference type="EMBL" id="KAB0799015.1"/>
    </source>
</evidence>
<dbReference type="FunFam" id="1.20.1250.20:FF:000218">
    <property type="entry name" value="facilitated trehalose transporter Tret1"/>
    <property type="match status" value="1"/>
</dbReference>
<dbReference type="InterPro" id="IPR036259">
    <property type="entry name" value="MFS_trans_sf"/>
</dbReference>
<evidence type="ECO:0000256" key="3">
    <source>
        <dbReference type="ARBA" id="ARBA00022475"/>
    </source>
</evidence>
<feature type="transmembrane region" description="Helical" evidence="10">
    <location>
        <begin position="12"/>
        <end position="36"/>
    </location>
</feature>
<feature type="transmembrane region" description="Helical" evidence="10">
    <location>
        <begin position="413"/>
        <end position="436"/>
    </location>
</feature>
<dbReference type="AlphaFoldDB" id="A0A1Y1MFR6"/>
<feature type="transmembrane region" description="Helical" evidence="10">
    <location>
        <begin position="284"/>
        <end position="308"/>
    </location>
</feature>
<dbReference type="GO" id="GO:0022857">
    <property type="term" value="F:transmembrane transporter activity"/>
    <property type="evidence" value="ECO:0007669"/>
    <property type="project" value="InterPro"/>
</dbReference>
<reference evidence="12" key="1">
    <citation type="journal article" date="2016" name="Sci. Rep.">
        <title>Molecular characterization of firefly nuptial gifts: a multi-omics approach sheds light on postcopulatory sexual selection.</title>
        <authorList>
            <person name="Al-Wathiqui N."/>
            <person name="Fallon T.R."/>
            <person name="South A."/>
            <person name="Weng J.K."/>
            <person name="Lewis S.M."/>
        </authorList>
    </citation>
    <scope>NUCLEOTIDE SEQUENCE</scope>
</reference>
<feature type="domain" description="Major facilitator superfamily (MFS) profile" evidence="11">
    <location>
        <begin position="13"/>
        <end position="441"/>
    </location>
</feature>
<dbReference type="InterPro" id="IPR005829">
    <property type="entry name" value="Sugar_transporter_CS"/>
</dbReference>
<dbReference type="EMBL" id="VVIM01000005">
    <property type="protein sequence ID" value="KAB0799015.1"/>
    <property type="molecule type" value="Genomic_DNA"/>
</dbReference>
<feature type="transmembrane region" description="Helical" evidence="10">
    <location>
        <begin position="348"/>
        <end position="365"/>
    </location>
</feature>
<dbReference type="InterPro" id="IPR050549">
    <property type="entry name" value="MFS_Trehalose_Transporter"/>
</dbReference>
<gene>
    <name evidence="13" type="ORF">PPYR_06895</name>
</gene>
<evidence type="ECO:0000256" key="9">
    <source>
        <dbReference type="RuleBase" id="RU003346"/>
    </source>
</evidence>
<dbReference type="Gene3D" id="1.20.1250.20">
    <property type="entry name" value="MFS general substrate transporter like domains"/>
    <property type="match status" value="1"/>
</dbReference>
<dbReference type="PANTHER" id="PTHR48021:SF46">
    <property type="entry name" value="MAJOR FACILITATOR SUPERFAMILY (MFS) PROFILE DOMAIN-CONTAINING PROTEIN"/>
    <property type="match status" value="1"/>
</dbReference>
<feature type="transmembrane region" description="Helical" evidence="10">
    <location>
        <begin position="143"/>
        <end position="165"/>
    </location>
</feature>
<keyword evidence="6 10" id="KW-1133">Transmembrane helix</keyword>
<keyword evidence="8" id="KW-0325">Glycoprotein</keyword>
<accession>A0A1Y1MFR6</accession>